<evidence type="ECO:0000256" key="1">
    <source>
        <dbReference type="ARBA" id="ARBA00022448"/>
    </source>
</evidence>
<keyword evidence="5" id="KW-0408">Iron</keyword>
<dbReference type="CDD" id="cd08168">
    <property type="entry name" value="Cytochrom_C3"/>
    <property type="match status" value="1"/>
</dbReference>
<dbReference type="RefSeq" id="WP_179981232.1">
    <property type="nucleotide sequence ID" value="NZ_LT608333.1"/>
</dbReference>
<dbReference type="EMBL" id="FMJC01000002">
    <property type="protein sequence ID" value="SCM74595.1"/>
    <property type="molecule type" value="Genomic_DNA"/>
</dbReference>
<evidence type="ECO:0000259" key="6">
    <source>
        <dbReference type="Pfam" id="PF02085"/>
    </source>
</evidence>
<dbReference type="GO" id="GO:0009055">
    <property type="term" value="F:electron transfer activity"/>
    <property type="evidence" value="ECO:0007669"/>
    <property type="project" value="InterPro"/>
</dbReference>
<evidence type="ECO:0000256" key="3">
    <source>
        <dbReference type="ARBA" id="ARBA00022723"/>
    </source>
</evidence>
<dbReference type="Gene3D" id="3.90.10.10">
    <property type="entry name" value="Cytochrome C3"/>
    <property type="match status" value="1"/>
</dbReference>
<organism evidence="7">
    <name type="scientific">uncultured Desulfovibrio sp</name>
    <dbReference type="NCBI Taxonomy" id="167968"/>
    <lineage>
        <taxon>Bacteria</taxon>
        <taxon>Pseudomonadati</taxon>
        <taxon>Thermodesulfobacteriota</taxon>
        <taxon>Desulfovibrionia</taxon>
        <taxon>Desulfovibrionales</taxon>
        <taxon>Desulfovibrionaceae</taxon>
        <taxon>Desulfovibrio</taxon>
        <taxon>environmental samples</taxon>
    </lineage>
</organism>
<keyword evidence="2" id="KW-0349">Heme</keyword>
<dbReference type="Pfam" id="PF02085">
    <property type="entry name" value="Cytochrom_CIII"/>
    <property type="match status" value="1"/>
</dbReference>
<evidence type="ECO:0000256" key="2">
    <source>
        <dbReference type="ARBA" id="ARBA00022617"/>
    </source>
</evidence>
<accession>A0A212LAP1</accession>
<dbReference type="GO" id="GO:0020037">
    <property type="term" value="F:heme binding"/>
    <property type="evidence" value="ECO:0007669"/>
    <property type="project" value="InterPro"/>
</dbReference>
<evidence type="ECO:0000313" key="7">
    <source>
        <dbReference type="EMBL" id="SCM74595.1"/>
    </source>
</evidence>
<dbReference type="InterPro" id="IPR020942">
    <property type="entry name" value="Cyt_c_III_dom"/>
</dbReference>
<dbReference type="GO" id="GO:0046872">
    <property type="term" value="F:metal ion binding"/>
    <property type="evidence" value="ECO:0007669"/>
    <property type="project" value="UniProtKB-KW"/>
</dbReference>
<keyword evidence="4" id="KW-0249">Electron transport</keyword>
<feature type="domain" description="Class III cytochrome C" evidence="6">
    <location>
        <begin position="45"/>
        <end position="122"/>
    </location>
</feature>
<protein>
    <recommendedName>
        <fullName evidence="6">Class III cytochrome C domain-containing protein</fullName>
    </recommendedName>
</protein>
<dbReference type="InterPro" id="IPR036280">
    <property type="entry name" value="Multihaem_cyt_sf"/>
</dbReference>
<evidence type="ECO:0000256" key="4">
    <source>
        <dbReference type="ARBA" id="ARBA00022982"/>
    </source>
</evidence>
<name>A0A212LAP1_9BACT</name>
<sequence>MQEKHIGLWITLPCLLFLTFGLVLSSGEAYGEERIPFTYPPFSAKKMPPVFFTHDQHIAYLADKGQDCTTCHQMTDEGLAESFANVRNVAPRKQMDYLHATCTECHVKLAKGPRLVDCRTCHSERIASENAANK</sequence>
<keyword evidence="1" id="KW-0813">Transport</keyword>
<proteinExistence type="predicted"/>
<reference evidence="7" key="1">
    <citation type="submission" date="2016-08" db="EMBL/GenBank/DDBJ databases">
        <authorList>
            <person name="Seilhamer J.J."/>
        </authorList>
    </citation>
    <scope>NUCLEOTIDE SEQUENCE</scope>
    <source>
        <strain evidence="7">86-1</strain>
    </source>
</reference>
<dbReference type="SUPFAM" id="SSF48695">
    <property type="entry name" value="Multiheme cytochromes"/>
    <property type="match status" value="1"/>
</dbReference>
<keyword evidence="3" id="KW-0479">Metal-binding</keyword>
<dbReference type="AlphaFoldDB" id="A0A212LAP1"/>
<gene>
    <name evidence="7" type="ORF">KL86DES1_22036</name>
</gene>
<evidence type="ECO:0000256" key="5">
    <source>
        <dbReference type="ARBA" id="ARBA00023004"/>
    </source>
</evidence>